<keyword evidence="2" id="KW-0812">Transmembrane</keyword>
<gene>
    <name evidence="3" type="ORF">Csp1_07380</name>
</gene>
<keyword evidence="4" id="KW-1185">Reference proteome</keyword>
<evidence type="ECO:0000313" key="4">
    <source>
        <dbReference type="Proteomes" id="UP000247696"/>
    </source>
</evidence>
<dbReference type="AlphaFoldDB" id="A0A2Z3YU17"/>
<dbReference type="KEGG" id="cpre:Csp1_07380"/>
<protein>
    <submittedName>
        <fullName evidence="3">Uncharacterized protein</fullName>
    </submittedName>
</protein>
<evidence type="ECO:0000256" key="1">
    <source>
        <dbReference type="SAM" id="MobiDB-lite"/>
    </source>
</evidence>
<feature type="transmembrane region" description="Helical" evidence="2">
    <location>
        <begin position="222"/>
        <end position="240"/>
    </location>
</feature>
<dbReference type="STRING" id="1737425.GCA_900049755_00555"/>
<dbReference type="RefSeq" id="WP_162620205.1">
    <property type="nucleotide sequence ID" value="NZ_CP024988.1"/>
</dbReference>
<feature type="compositionally biased region" description="Pro residues" evidence="1">
    <location>
        <begin position="256"/>
        <end position="272"/>
    </location>
</feature>
<dbReference type="EMBL" id="CP024988">
    <property type="protein sequence ID" value="AWT25547.1"/>
    <property type="molecule type" value="Genomic_DNA"/>
</dbReference>
<feature type="transmembrane region" description="Helical" evidence="2">
    <location>
        <begin position="70"/>
        <end position="90"/>
    </location>
</feature>
<feature type="transmembrane region" description="Helical" evidence="2">
    <location>
        <begin position="137"/>
        <end position="156"/>
    </location>
</feature>
<accession>A0A2Z3YU17</accession>
<sequence length="304" mass="30911">MPDENQPGTSPGRWSRQAFGEDAAGYGNTPVADGFGPAPVADGFGPAPVADGFGPAPSGVPSQSAFPVRASLLIGAAAVVLAAVSAFGYFTRWIRVSLDLSQGRYGPQIEAVINGFGQLTLRENLTGSSETDLETRYLVFALVPLTLVVLGIVVTLSRRLPVAGAVLLCLGGVGEIVSAVVGLLTDDREAVTGSAEGLSDYERDLVDELVRALSTSKGPGQYIVIAAGLLLVALGVLLVFTTATGRRSVPAGPAATPVPAPGVRQPVPPQIPDPSGQFTWPDSAPGPRNPGGQDGQSGGPSPAP</sequence>
<keyword evidence="2" id="KW-0472">Membrane</keyword>
<organism evidence="3 4">
    <name type="scientific">Corynebacterium provencense</name>
    <dbReference type="NCBI Taxonomy" id="1737425"/>
    <lineage>
        <taxon>Bacteria</taxon>
        <taxon>Bacillati</taxon>
        <taxon>Actinomycetota</taxon>
        <taxon>Actinomycetes</taxon>
        <taxon>Mycobacteriales</taxon>
        <taxon>Corynebacteriaceae</taxon>
        <taxon>Corynebacterium</taxon>
    </lineage>
</organism>
<keyword evidence="2" id="KW-1133">Transmembrane helix</keyword>
<evidence type="ECO:0000313" key="3">
    <source>
        <dbReference type="EMBL" id="AWT25547.1"/>
    </source>
</evidence>
<proteinExistence type="predicted"/>
<dbReference type="Proteomes" id="UP000247696">
    <property type="component" value="Chromosome"/>
</dbReference>
<feature type="transmembrane region" description="Helical" evidence="2">
    <location>
        <begin position="163"/>
        <end position="184"/>
    </location>
</feature>
<name>A0A2Z3YU17_9CORY</name>
<feature type="region of interest" description="Disordered" evidence="1">
    <location>
        <begin position="1"/>
        <end position="31"/>
    </location>
</feature>
<reference evidence="4" key="1">
    <citation type="submission" date="2017-11" db="EMBL/GenBank/DDBJ databases">
        <title>Otitis media/interna in a cat caused by the recently described species Corynebacterium provencense.</title>
        <authorList>
            <person name="Kittl S."/>
            <person name="Brodard I."/>
            <person name="Rychener L."/>
            <person name="Jores J."/>
            <person name="Roosje P."/>
            <person name="Gobeli Brawand S."/>
        </authorList>
    </citation>
    <scope>NUCLEOTIDE SEQUENCE [LARGE SCALE GENOMIC DNA]</scope>
    <source>
        <strain evidence="4">17KM38</strain>
    </source>
</reference>
<feature type="region of interest" description="Disordered" evidence="1">
    <location>
        <begin position="248"/>
        <end position="304"/>
    </location>
</feature>
<evidence type="ECO:0000256" key="2">
    <source>
        <dbReference type="SAM" id="Phobius"/>
    </source>
</evidence>